<name>N1JBK7_BLUG1</name>
<dbReference type="Pfam" id="PF12138">
    <property type="entry name" value="Spherulin4"/>
    <property type="match status" value="1"/>
</dbReference>
<gene>
    <name evidence="1" type="ORF">BGHDH14_bgh02654</name>
</gene>
<dbReference type="eggNOG" id="ENOG502S3WN">
    <property type="taxonomic scope" value="Eukaryota"/>
</dbReference>
<dbReference type="HOGENOM" id="CLU_785236_0_0_1"/>
<dbReference type="InParanoid" id="N1JBK7"/>
<sequence length="353" mass="39323">MVFRVTKEERSTLQGEAWVRGESNVLDIRLTTSLASLAGIYGFDTGYSFATFSMLSTTMDEGKKAFSRPWSSILVPLYVYPSPGAWEPLFKTNRIKAHPNLYYTVIVNPASGPGHELIPDGNYVREISKLNCHSNVRTVGYVSTSWTNRQLELALRDVSLYSGWAENVSRPGLHVKGIFLDETPALYSEKSARYLETLASTIRSTGNFGKKPLVKLVLKLIPHREKFPDQTSSGLDTYFVHFLPLILALTTSQVIHNPGCIPDSRYMTYCDVSVLFEGSYSAHKMKGLPKAISAFQCAAQVGREAIACIIHNLPDHLLTAENITLMEDLRYAFTPHCAYPSPWPLFAASMAAR</sequence>
<comment type="caution">
    <text evidence="1">The sequence shown here is derived from an EMBL/GenBank/DDBJ whole genome shotgun (WGS) entry which is preliminary data.</text>
</comment>
<dbReference type="STRING" id="546991.N1JBK7"/>
<dbReference type="EMBL" id="CAUH01003228">
    <property type="protein sequence ID" value="CCU76954.1"/>
    <property type="molecule type" value="Genomic_DNA"/>
</dbReference>
<proteinExistence type="predicted"/>
<accession>N1JBK7</accession>
<dbReference type="AlphaFoldDB" id="N1JBK7"/>
<evidence type="ECO:0000313" key="1">
    <source>
        <dbReference type="EMBL" id="CCU76954.1"/>
    </source>
</evidence>
<dbReference type="Proteomes" id="UP000015441">
    <property type="component" value="Unassembled WGS sequence"/>
</dbReference>
<protein>
    <submittedName>
        <fullName evidence="1">Spherulin domain protein</fullName>
    </submittedName>
</protein>
<dbReference type="PANTHER" id="PTHR35040">
    <property type="match status" value="1"/>
</dbReference>
<dbReference type="InterPro" id="IPR021986">
    <property type="entry name" value="Spherulin4"/>
</dbReference>
<evidence type="ECO:0000313" key="2">
    <source>
        <dbReference type="Proteomes" id="UP000015441"/>
    </source>
</evidence>
<keyword evidence="2" id="KW-1185">Reference proteome</keyword>
<dbReference type="OrthoDB" id="5342184at2759"/>
<dbReference type="PANTHER" id="PTHR35040:SF7">
    <property type="entry name" value="FIBRONECTIN TYPE-III DOMAIN-CONTAINING PROTEIN-RELATED"/>
    <property type="match status" value="1"/>
</dbReference>
<organism evidence="1 2">
    <name type="scientific">Blumeria graminis f. sp. hordei (strain DH14)</name>
    <name type="common">Barley powdery mildew</name>
    <name type="synonym">Oidium monilioides f. sp. hordei</name>
    <dbReference type="NCBI Taxonomy" id="546991"/>
    <lineage>
        <taxon>Eukaryota</taxon>
        <taxon>Fungi</taxon>
        <taxon>Dikarya</taxon>
        <taxon>Ascomycota</taxon>
        <taxon>Pezizomycotina</taxon>
        <taxon>Leotiomycetes</taxon>
        <taxon>Erysiphales</taxon>
        <taxon>Erysiphaceae</taxon>
        <taxon>Blumeria</taxon>
        <taxon>Blumeria hordei</taxon>
    </lineage>
</organism>
<reference evidence="1 2" key="1">
    <citation type="journal article" date="2010" name="Science">
        <title>Genome expansion and gene loss in powdery mildew fungi reveal tradeoffs in extreme parasitism.</title>
        <authorList>
            <person name="Spanu P.D."/>
            <person name="Abbott J.C."/>
            <person name="Amselem J."/>
            <person name="Burgis T.A."/>
            <person name="Soanes D.M."/>
            <person name="Stueber K."/>
            <person name="Ver Loren van Themaat E."/>
            <person name="Brown J.K.M."/>
            <person name="Butcher S.A."/>
            <person name="Gurr S.J."/>
            <person name="Lebrun M.-H."/>
            <person name="Ridout C.J."/>
            <person name="Schulze-Lefert P."/>
            <person name="Talbot N.J."/>
            <person name="Ahmadinejad N."/>
            <person name="Ametz C."/>
            <person name="Barton G.R."/>
            <person name="Benjdia M."/>
            <person name="Bidzinski P."/>
            <person name="Bindschedler L.V."/>
            <person name="Both M."/>
            <person name="Brewer M.T."/>
            <person name="Cadle-Davidson L."/>
            <person name="Cadle-Davidson M.M."/>
            <person name="Collemare J."/>
            <person name="Cramer R."/>
            <person name="Frenkel O."/>
            <person name="Godfrey D."/>
            <person name="Harriman J."/>
            <person name="Hoede C."/>
            <person name="King B.C."/>
            <person name="Klages S."/>
            <person name="Kleemann J."/>
            <person name="Knoll D."/>
            <person name="Koti P.S."/>
            <person name="Kreplak J."/>
            <person name="Lopez-Ruiz F.J."/>
            <person name="Lu X."/>
            <person name="Maekawa T."/>
            <person name="Mahanil S."/>
            <person name="Micali C."/>
            <person name="Milgroom M.G."/>
            <person name="Montana G."/>
            <person name="Noir S."/>
            <person name="O'Connell R.J."/>
            <person name="Oberhaensli S."/>
            <person name="Parlange F."/>
            <person name="Pedersen C."/>
            <person name="Quesneville H."/>
            <person name="Reinhardt R."/>
            <person name="Rott M."/>
            <person name="Sacristan S."/>
            <person name="Schmidt S.M."/>
            <person name="Schoen M."/>
            <person name="Skamnioti P."/>
            <person name="Sommer H."/>
            <person name="Stephens A."/>
            <person name="Takahara H."/>
            <person name="Thordal-Christensen H."/>
            <person name="Vigouroux M."/>
            <person name="Wessling R."/>
            <person name="Wicker T."/>
            <person name="Panstruga R."/>
        </authorList>
    </citation>
    <scope>NUCLEOTIDE SEQUENCE [LARGE SCALE GENOMIC DNA]</scope>
    <source>
        <strain evidence="1">DH14</strain>
    </source>
</reference>